<feature type="compositionally biased region" description="Polar residues" evidence="1">
    <location>
        <begin position="985"/>
        <end position="999"/>
    </location>
</feature>
<evidence type="ECO:0000313" key="2">
    <source>
        <dbReference type="EMBL" id="KAG6384160.1"/>
    </source>
</evidence>
<feature type="region of interest" description="Disordered" evidence="1">
    <location>
        <begin position="941"/>
        <end position="1004"/>
    </location>
</feature>
<protein>
    <submittedName>
        <fullName evidence="2">Uncharacterized protein</fullName>
    </submittedName>
</protein>
<reference evidence="2" key="1">
    <citation type="submission" date="2018-01" db="EMBL/GenBank/DDBJ databases">
        <authorList>
            <person name="Mao J.F."/>
        </authorList>
    </citation>
    <scope>NUCLEOTIDE SEQUENCE</scope>
    <source>
        <strain evidence="2">Huo1</strain>
        <tissue evidence="2">Leaf</tissue>
    </source>
</reference>
<reference evidence="2" key="2">
    <citation type="submission" date="2020-08" db="EMBL/GenBank/DDBJ databases">
        <title>Plant Genome Project.</title>
        <authorList>
            <person name="Zhang R.-G."/>
        </authorList>
    </citation>
    <scope>NUCLEOTIDE SEQUENCE</scope>
    <source>
        <strain evidence="2">Huo1</strain>
        <tissue evidence="2">Leaf</tissue>
    </source>
</reference>
<feature type="compositionally biased region" description="Polar residues" evidence="1">
    <location>
        <begin position="697"/>
        <end position="707"/>
    </location>
</feature>
<gene>
    <name evidence="2" type="ORF">SASPL_156040</name>
</gene>
<feature type="region of interest" description="Disordered" evidence="1">
    <location>
        <begin position="1035"/>
        <end position="1092"/>
    </location>
</feature>
<feature type="region of interest" description="Disordered" evidence="1">
    <location>
        <begin position="542"/>
        <end position="565"/>
    </location>
</feature>
<organism evidence="2">
    <name type="scientific">Salvia splendens</name>
    <name type="common">Scarlet sage</name>
    <dbReference type="NCBI Taxonomy" id="180675"/>
    <lineage>
        <taxon>Eukaryota</taxon>
        <taxon>Viridiplantae</taxon>
        <taxon>Streptophyta</taxon>
        <taxon>Embryophyta</taxon>
        <taxon>Tracheophyta</taxon>
        <taxon>Spermatophyta</taxon>
        <taxon>Magnoliopsida</taxon>
        <taxon>eudicotyledons</taxon>
        <taxon>Gunneridae</taxon>
        <taxon>Pentapetalae</taxon>
        <taxon>asterids</taxon>
        <taxon>lamiids</taxon>
        <taxon>Lamiales</taxon>
        <taxon>Lamiaceae</taxon>
        <taxon>Nepetoideae</taxon>
        <taxon>Mentheae</taxon>
        <taxon>Salviinae</taxon>
        <taxon>Salvia</taxon>
        <taxon>Salvia subgen. Calosphace</taxon>
        <taxon>core Calosphace</taxon>
    </lineage>
</organism>
<accession>A0A8X8VXD8</accession>
<name>A0A8X8VXD8_SALSN</name>
<dbReference type="OrthoDB" id="1093005at2759"/>
<evidence type="ECO:0000313" key="3">
    <source>
        <dbReference type="Proteomes" id="UP000298416"/>
    </source>
</evidence>
<feature type="region of interest" description="Disordered" evidence="1">
    <location>
        <begin position="805"/>
        <end position="840"/>
    </location>
</feature>
<feature type="region of interest" description="Disordered" evidence="1">
    <location>
        <begin position="172"/>
        <end position="204"/>
    </location>
</feature>
<sequence>MAKRRRSQVHDGTPAGTAEINSVFIDTNLGTHIAVSVCSSDTVSDLKKKVTVAHMQSFPEIGDIEVHSVKLEQRSNYYHLSDNMLVWTAFGEVNRNWFLSVTASIVPTHHSVRSSMNDINDDCNGFISDRNKNAIVLFALPACAAQNNAVSETTGSHRRIYAEEHCMRTESPVKKKRKVRHTKDESHNSGFEGGDIMSCRNDKDMKPNMSDSIVKVSGLKNDEYDDDGRLLYDRTYLPNIAEKGNFGSILDYQNLNGTVRPKEDNRFESVVNGLENEVVSVFVQGSSAGMRDAACEGGDVNTLGKKKKRKFEKTAENNHDRTYMEQFGKGERTEPSTLKMEEGMGLSLENGHEVLMPSNSKASDHVIPDFSPKEDILLQSAEKSTIIDQNSHKRLDSDEKKEDNVLESKIDYEGKGVPSVHSGGVRTNISDPYATIMDAGVGTGEVKSDGKKRKKKKVHKTAEFQHTSDVAHAEIGEMNKPLTATTRLEEKGASLELDNEVIMPADSKAPDHVGPDLALKEAIIVRDADAVMEPEISSRVKKMKKKKRAKNSVSTNMENSDIKDIHNGTRCSLDLSSPAGDHVTKGIGKDESTMLNDGMDVEMRPLDAIVQHTIDVAHTEIGEVKKPHTETTRLEEKGASLELDNESIMAADSKAPDHVGPDLALKETSIVGNADAVMEAEISSCVKKMKKRRKTKNSVSTIENSGITDIHNGPRSSLDLSSPSGDHITAGTGKDESTRLNEGVDVEMTLLDASNKDAQEKVWDVNRKEEERTVEDLSDRNKMMMEKTKSFPDVYHAALHTAETENTILKPNQANQDGEITENKSRKTTKKGRKQKHTATDVQENLQVEDEQVGVEPLATKETSFGFANSELASRDVESSQVLSRKSEEKVDENYELVLNTDGLKENTEKGSEGINFKQYFVADQLQNQVDISNKVRKANKLKSSKAKENELMKTSSPSELCEMPRQKPNDFVAPSSSHKKNPSLDKSSSKRSVTLHNNKGNERMLLRSHVKKTMPMKTPKKKILLAKSGTIFHNDSGESYGDENGTLFSDDRTLTSSDSSSMSGDDSEGESEVSQISTRKGSSAAKGKTLDMLEEENVTMDVILRSSKRFKKAKEIATQIEESQPIDFVPDSQPV</sequence>
<dbReference type="AlphaFoldDB" id="A0A8X8VXD8"/>
<dbReference type="EMBL" id="PNBA02000245">
    <property type="protein sequence ID" value="KAG6384160.1"/>
    <property type="molecule type" value="Genomic_DNA"/>
</dbReference>
<comment type="caution">
    <text evidence="2">The sequence shown here is derived from an EMBL/GenBank/DDBJ whole genome shotgun (WGS) entry which is preliminary data.</text>
</comment>
<proteinExistence type="predicted"/>
<evidence type="ECO:0000256" key="1">
    <source>
        <dbReference type="SAM" id="MobiDB-lite"/>
    </source>
</evidence>
<keyword evidence="3" id="KW-1185">Reference proteome</keyword>
<dbReference type="Proteomes" id="UP000298416">
    <property type="component" value="Unassembled WGS sequence"/>
</dbReference>
<feature type="compositionally biased region" description="Polar residues" evidence="1">
    <location>
        <begin position="714"/>
        <end position="724"/>
    </location>
</feature>
<feature type="compositionally biased region" description="Basic residues" evidence="1">
    <location>
        <begin position="826"/>
        <end position="837"/>
    </location>
</feature>
<feature type="region of interest" description="Disordered" evidence="1">
    <location>
        <begin position="696"/>
        <end position="737"/>
    </location>
</feature>
<feature type="compositionally biased region" description="Polar residues" evidence="1">
    <location>
        <begin position="805"/>
        <end position="818"/>
    </location>
</feature>